<dbReference type="CDD" id="cd02440">
    <property type="entry name" value="AdoMet_MTases"/>
    <property type="match status" value="1"/>
</dbReference>
<comment type="caution">
    <text evidence="2">The sequence shown here is derived from an EMBL/GenBank/DDBJ whole genome shotgun (WGS) entry which is preliminary data.</text>
</comment>
<feature type="domain" description="Methyltransferase small" evidence="1">
    <location>
        <begin position="37"/>
        <end position="130"/>
    </location>
</feature>
<evidence type="ECO:0000313" key="2">
    <source>
        <dbReference type="EMBL" id="HEM66137.1"/>
    </source>
</evidence>
<dbReference type="InterPro" id="IPR051720">
    <property type="entry name" value="rRNA_MeTrfase/Polyamine_Synth"/>
</dbReference>
<evidence type="ECO:0000259" key="1">
    <source>
        <dbReference type="Pfam" id="PF05175"/>
    </source>
</evidence>
<organism evidence="2">
    <name type="scientific">Ignisphaera aggregans</name>
    <dbReference type="NCBI Taxonomy" id="334771"/>
    <lineage>
        <taxon>Archaea</taxon>
        <taxon>Thermoproteota</taxon>
        <taxon>Thermoprotei</taxon>
        <taxon>Desulfurococcales</taxon>
        <taxon>Desulfurococcaceae</taxon>
        <taxon>Ignisphaera</taxon>
    </lineage>
</organism>
<protein>
    <submittedName>
        <fullName evidence="2">Methyltransferase domain-containing protein</fullName>
    </submittedName>
</protein>
<sequence length="211" mass="24361">MVVRSKKELEVMLSNVPRFHTPRRVLEQYVCDSRIASEMLWHAYMSGDIENRVVVDLGCGTGILAYGAILLGATTVFCIDIDCRSLAIARDFLKFHDNGNVFFACLDARKTTLRNVDTVIMNPPFGVYKRGIDMEFLISAVNLKPHVIYTIHRYSDRLIHVIERVLKKYKEEYKIILLLTDVMMIPQIFETHVKKVHRFNVAVVKIVKNME</sequence>
<keyword evidence="2" id="KW-0808">Transferase</keyword>
<dbReference type="GO" id="GO:0032259">
    <property type="term" value="P:methylation"/>
    <property type="evidence" value="ECO:0007669"/>
    <property type="project" value="UniProtKB-KW"/>
</dbReference>
<name>A0A7J2U1E1_9CREN</name>
<dbReference type="InterPro" id="IPR029063">
    <property type="entry name" value="SAM-dependent_MTases_sf"/>
</dbReference>
<keyword evidence="2" id="KW-0489">Methyltransferase</keyword>
<reference evidence="2" key="1">
    <citation type="journal article" date="2020" name="mSystems">
        <title>Genome- and Community-Level Interaction Insights into Carbon Utilization and Element Cycling Functions of Hydrothermarchaeota in Hydrothermal Sediment.</title>
        <authorList>
            <person name="Zhou Z."/>
            <person name="Liu Y."/>
            <person name="Xu W."/>
            <person name="Pan J."/>
            <person name="Luo Z.H."/>
            <person name="Li M."/>
        </authorList>
    </citation>
    <scope>NUCLEOTIDE SEQUENCE [LARGE SCALE GENOMIC DNA]</scope>
    <source>
        <strain evidence="2">SpSt-125</strain>
    </source>
</reference>
<accession>A0A7J2U1E1</accession>
<proteinExistence type="predicted"/>
<dbReference type="AlphaFoldDB" id="A0A7J2U1E1"/>
<dbReference type="GO" id="GO:0008168">
    <property type="term" value="F:methyltransferase activity"/>
    <property type="evidence" value="ECO:0007669"/>
    <property type="project" value="UniProtKB-KW"/>
</dbReference>
<dbReference type="SUPFAM" id="SSF53335">
    <property type="entry name" value="S-adenosyl-L-methionine-dependent methyltransferases"/>
    <property type="match status" value="1"/>
</dbReference>
<gene>
    <name evidence="2" type="ORF">ENO26_00940</name>
</gene>
<dbReference type="PANTHER" id="PTHR23290:SF0">
    <property type="entry name" value="RRNA N6-ADENOSINE-METHYLTRANSFERASE METTL5"/>
    <property type="match status" value="1"/>
</dbReference>
<dbReference type="Pfam" id="PF05175">
    <property type="entry name" value="MTS"/>
    <property type="match status" value="1"/>
</dbReference>
<dbReference type="InterPro" id="IPR007848">
    <property type="entry name" value="Small_mtfrase_dom"/>
</dbReference>
<dbReference type="EMBL" id="DSEU01000004">
    <property type="protein sequence ID" value="HEM66137.1"/>
    <property type="molecule type" value="Genomic_DNA"/>
</dbReference>
<dbReference type="PANTHER" id="PTHR23290">
    <property type="entry name" value="RRNA N6-ADENOSINE-METHYLTRANSFERASE METTL5"/>
    <property type="match status" value="1"/>
</dbReference>
<dbReference type="Gene3D" id="3.40.50.150">
    <property type="entry name" value="Vaccinia Virus protein VP39"/>
    <property type="match status" value="1"/>
</dbReference>